<dbReference type="VEuPathDB" id="TrichDB:TVAGG3_0169570"/>
<name>A2DK21_TRIV3</name>
<reference evidence="1" key="1">
    <citation type="submission" date="2006-10" db="EMBL/GenBank/DDBJ databases">
        <authorList>
            <person name="Amadeo P."/>
            <person name="Zhao Q."/>
            <person name="Wortman J."/>
            <person name="Fraser-Liggett C."/>
            <person name="Carlton J."/>
        </authorList>
    </citation>
    <scope>NUCLEOTIDE SEQUENCE</scope>
    <source>
        <strain evidence="1">G3</strain>
    </source>
</reference>
<dbReference type="Proteomes" id="UP000001542">
    <property type="component" value="Unassembled WGS sequence"/>
</dbReference>
<sequence length="225" mass="26989">MYRKLSKLEHSEIKQHLTEANIDVAKHYATNKKALADFIKDYNGAISYDRIHDYINNKTFPLNDVAIDLYHRRSIPHEVRREMFDITNANVGHTRKALSHDVRQEMFDITNANVGETRRRDDTLKQQRREMFKSAIEQVRKANDEKTRIFEKVTPTIKVILLLDLFTNYKIISLTKYIFNINKKLFLYKKLQSIDKYYKTFIPKRLRNRWDPAYNIILCHKAYKF</sequence>
<gene>
    <name evidence="1" type="ORF">TVAG_214170</name>
</gene>
<organism evidence="1 2">
    <name type="scientific">Trichomonas vaginalis (strain ATCC PRA-98 / G3)</name>
    <dbReference type="NCBI Taxonomy" id="412133"/>
    <lineage>
        <taxon>Eukaryota</taxon>
        <taxon>Metamonada</taxon>
        <taxon>Parabasalia</taxon>
        <taxon>Trichomonadida</taxon>
        <taxon>Trichomonadidae</taxon>
        <taxon>Trichomonas</taxon>
    </lineage>
</organism>
<evidence type="ECO:0000313" key="2">
    <source>
        <dbReference type="Proteomes" id="UP000001542"/>
    </source>
</evidence>
<dbReference type="KEGG" id="tva:5464717"/>
<proteinExistence type="predicted"/>
<accession>A2DK21</accession>
<dbReference type="InParanoid" id="A2DK21"/>
<keyword evidence="2" id="KW-1185">Reference proteome</keyword>
<evidence type="ECO:0000313" key="1">
    <source>
        <dbReference type="EMBL" id="EAY19192.1"/>
    </source>
</evidence>
<dbReference type="VEuPathDB" id="TrichDB:TVAG_TEG_DS113210_2_4"/>
<dbReference type="PANTHER" id="PTHR48141:SF1">
    <property type="entry name" value="RIGHT HANDED BETA HELIX DOMAIN-CONTAINING PROTEIN"/>
    <property type="match status" value="1"/>
</dbReference>
<dbReference type="AlphaFoldDB" id="A2DK21"/>
<dbReference type="PANTHER" id="PTHR48141">
    <property type="entry name" value="KINASE C, PUTATIVE-RELATED"/>
    <property type="match status" value="1"/>
</dbReference>
<dbReference type="SMR" id="A2DK21"/>
<dbReference type="EMBL" id="DS113210">
    <property type="protein sequence ID" value="EAY19192.1"/>
    <property type="molecule type" value="Genomic_DNA"/>
</dbReference>
<protein>
    <submittedName>
        <fullName evidence="1">Uncharacterized protein</fullName>
    </submittedName>
</protein>
<reference evidence="1" key="2">
    <citation type="journal article" date="2007" name="Science">
        <title>Draft genome sequence of the sexually transmitted pathogen Trichomonas vaginalis.</title>
        <authorList>
            <person name="Carlton J.M."/>
            <person name="Hirt R.P."/>
            <person name="Silva J.C."/>
            <person name="Delcher A.L."/>
            <person name="Schatz M."/>
            <person name="Zhao Q."/>
            <person name="Wortman J.R."/>
            <person name="Bidwell S.L."/>
            <person name="Alsmark U.C.M."/>
            <person name="Besteiro S."/>
            <person name="Sicheritz-Ponten T."/>
            <person name="Noel C.J."/>
            <person name="Dacks J.B."/>
            <person name="Foster P.G."/>
            <person name="Simillion C."/>
            <person name="Van de Peer Y."/>
            <person name="Miranda-Saavedra D."/>
            <person name="Barton G.J."/>
            <person name="Westrop G.D."/>
            <person name="Mueller S."/>
            <person name="Dessi D."/>
            <person name="Fiori P.L."/>
            <person name="Ren Q."/>
            <person name="Paulsen I."/>
            <person name="Zhang H."/>
            <person name="Bastida-Corcuera F.D."/>
            <person name="Simoes-Barbosa A."/>
            <person name="Brown M.T."/>
            <person name="Hayes R.D."/>
            <person name="Mukherjee M."/>
            <person name="Okumura C.Y."/>
            <person name="Schneider R."/>
            <person name="Smith A.J."/>
            <person name="Vanacova S."/>
            <person name="Villalvazo M."/>
            <person name="Haas B.J."/>
            <person name="Pertea M."/>
            <person name="Feldblyum T.V."/>
            <person name="Utterback T.R."/>
            <person name="Shu C.L."/>
            <person name="Osoegawa K."/>
            <person name="de Jong P.J."/>
            <person name="Hrdy I."/>
            <person name="Horvathova L."/>
            <person name="Zubacova Z."/>
            <person name="Dolezal P."/>
            <person name="Malik S.B."/>
            <person name="Logsdon J.M. Jr."/>
            <person name="Henze K."/>
            <person name="Gupta A."/>
            <person name="Wang C.C."/>
            <person name="Dunne R.L."/>
            <person name="Upcroft J.A."/>
            <person name="Upcroft P."/>
            <person name="White O."/>
            <person name="Salzberg S.L."/>
            <person name="Tang P."/>
            <person name="Chiu C.-H."/>
            <person name="Lee Y.-S."/>
            <person name="Embley T.M."/>
            <person name="Coombs G.H."/>
            <person name="Mottram J.C."/>
            <person name="Tachezy J."/>
            <person name="Fraser-Liggett C.M."/>
            <person name="Johnson P.J."/>
        </authorList>
    </citation>
    <scope>NUCLEOTIDE SEQUENCE [LARGE SCALE GENOMIC DNA]</scope>
    <source>
        <strain evidence="1">G3</strain>
    </source>
</reference>